<evidence type="ECO:0000256" key="3">
    <source>
        <dbReference type="SAM" id="Coils"/>
    </source>
</evidence>
<evidence type="ECO:0000256" key="1">
    <source>
        <dbReference type="ARBA" id="ARBA00004196"/>
    </source>
</evidence>
<organism evidence="6 7">
    <name type="scientific">Candidatus Wallbacteria bacterium GWC2_49_35</name>
    <dbReference type="NCBI Taxonomy" id="1817813"/>
    <lineage>
        <taxon>Bacteria</taxon>
        <taxon>Candidatus Walliibacteriota</taxon>
    </lineage>
</organism>
<dbReference type="Pfam" id="PF25881">
    <property type="entry name" value="HH_YBHG"/>
    <property type="match status" value="1"/>
</dbReference>
<dbReference type="Gene3D" id="2.40.30.170">
    <property type="match status" value="1"/>
</dbReference>
<dbReference type="PANTHER" id="PTHR32347:SF14">
    <property type="entry name" value="EFFLUX SYSTEM COMPONENT YKNX-RELATED"/>
    <property type="match status" value="1"/>
</dbReference>
<name>A0A1F7WWA7_9BACT</name>
<protein>
    <recommendedName>
        <fullName evidence="5">YbhG-like alpha-helical hairpin domain-containing protein</fullName>
    </recommendedName>
</protein>
<dbReference type="STRING" id="1817813.A2008_05200"/>
<dbReference type="SUPFAM" id="SSF111369">
    <property type="entry name" value="HlyD-like secretion proteins"/>
    <property type="match status" value="3"/>
</dbReference>
<evidence type="ECO:0000259" key="5">
    <source>
        <dbReference type="Pfam" id="PF25881"/>
    </source>
</evidence>
<dbReference type="PANTHER" id="PTHR32347">
    <property type="entry name" value="EFFLUX SYSTEM COMPONENT YKNX-RELATED"/>
    <property type="match status" value="1"/>
</dbReference>
<dbReference type="Gene3D" id="1.10.287.470">
    <property type="entry name" value="Helix hairpin bin"/>
    <property type="match status" value="2"/>
</dbReference>
<dbReference type="Gene3D" id="2.40.420.20">
    <property type="match status" value="1"/>
</dbReference>
<dbReference type="EMBL" id="MGFH01000062">
    <property type="protein sequence ID" value="OGM06448.1"/>
    <property type="molecule type" value="Genomic_DNA"/>
</dbReference>
<sequence>MKRFLSFKSLSVLAVIAVLIYFINPFGLSGKNTAGAIANKYTQMSVDTFEITVSCSGTVTALSSVDVKSRVGGTVEYLTLMEGDFVNKNDLVANIDKRNILLKVKQNETDLKAARAQLEKSKIGYAIDRKTYANDLKRTQANANLSHSNLNLMQKGSRPEELSQGEAQVELAQANFENSRKTYNRNKELFTKNLVSQSAMDSARANMDVSAAQLKSAEEKFNLLKQGYQNEEIQKAQAQYEVSLCAVEDAIYKIESLKVREQEIKNLESTVEKMDIIHQDALEQLKDTTVLAPISGVVTQKWVDAGGIITSGISSVTSGTNIITLSDMSEIKIKANVDETDIHKLLPDLPTRVKLDAYQKRTFMAKLSSIGPRVYLKENVPVIDITLDLLEGSGEVKVGMTADAEIVIASVPNAKLVPNDSVIERGGKHFVRMENGGDKKAELRPIKVGLSNGDVTVLLEGLKENERFYTGEALKAIKETSAAAKPGMPILGRPPGTRSTRSGGTK</sequence>
<dbReference type="Proteomes" id="UP000178735">
    <property type="component" value="Unassembled WGS sequence"/>
</dbReference>
<feature type="coiled-coil region" evidence="3">
    <location>
        <begin position="200"/>
        <end position="234"/>
    </location>
</feature>
<proteinExistence type="predicted"/>
<dbReference type="Gene3D" id="2.40.50.100">
    <property type="match status" value="1"/>
</dbReference>
<feature type="region of interest" description="Disordered" evidence="4">
    <location>
        <begin position="484"/>
        <end position="506"/>
    </location>
</feature>
<dbReference type="AlphaFoldDB" id="A0A1F7WWA7"/>
<dbReference type="InterPro" id="IPR050465">
    <property type="entry name" value="UPF0194_transport"/>
</dbReference>
<feature type="domain" description="YbhG-like alpha-helical hairpin" evidence="5">
    <location>
        <begin position="127"/>
        <end position="242"/>
    </location>
</feature>
<keyword evidence="2 3" id="KW-0175">Coiled coil</keyword>
<evidence type="ECO:0000313" key="7">
    <source>
        <dbReference type="Proteomes" id="UP000178735"/>
    </source>
</evidence>
<accession>A0A1F7WWA7</accession>
<comment type="subcellular location">
    <subcellularLocation>
        <location evidence="1">Cell envelope</location>
    </subcellularLocation>
</comment>
<gene>
    <name evidence="6" type="ORF">A2008_05200</name>
</gene>
<evidence type="ECO:0000256" key="4">
    <source>
        <dbReference type="SAM" id="MobiDB-lite"/>
    </source>
</evidence>
<reference evidence="6 7" key="1">
    <citation type="journal article" date="2016" name="Nat. Commun.">
        <title>Thousands of microbial genomes shed light on interconnected biogeochemical processes in an aquifer system.</title>
        <authorList>
            <person name="Anantharaman K."/>
            <person name="Brown C.T."/>
            <person name="Hug L.A."/>
            <person name="Sharon I."/>
            <person name="Castelle C.J."/>
            <person name="Probst A.J."/>
            <person name="Thomas B.C."/>
            <person name="Singh A."/>
            <person name="Wilkins M.J."/>
            <person name="Karaoz U."/>
            <person name="Brodie E.L."/>
            <person name="Williams K.H."/>
            <person name="Hubbard S.S."/>
            <person name="Banfield J.F."/>
        </authorList>
    </citation>
    <scope>NUCLEOTIDE SEQUENCE [LARGE SCALE GENOMIC DNA]</scope>
</reference>
<feature type="compositionally biased region" description="Polar residues" evidence="4">
    <location>
        <begin position="497"/>
        <end position="506"/>
    </location>
</feature>
<dbReference type="GO" id="GO:0030313">
    <property type="term" value="C:cell envelope"/>
    <property type="evidence" value="ECO:0007669"/>
    <property type="project" value="UniProtKB-SubCell"/>
</dbReference>
<evidence type="ECO:0000256" key="2">
    <source>
        <dbReference type="ARBA" id="ARBA00023054"/>
    </source>
</evidence>
<evidence type="ECO:0000313" key="6">
    <source>
        <dbReference type="EMBL" id="OGM06448.1"/>
    </source>
</evidence>
<dbReference type="InterPro" id="IPR059052">
    <property type="entry name" value="HH_YbhG-like"/>
</dbReference>
<comment type="caution">
    <text evidence="6">The sequence shown here is derived from an EMBL/GenBank/DDBJ whole genome shotgun (WGS) entry which is preliminary data.</text>
</comment>